<dbReference type="Pfam" id="PF19457">
    <property type="entry name" value="DUF5994"/>
    <property type="match status" value="1"/>
</dbReference>
<dbReference type="InterPro" id="IPR046036">
    <property type="entry name" value="DUF5994"/>
</dbReference>
<reference evidence="1 2" key="1">
    <citation type="submission" date="2018-05" db="EMBL/GenBank/DDBJ databases">
        <title>Streptomyces venezuelae.</title>
        <authorList>
            <person name="Kim W."/>
            <person name="Lee N."/>
            <person name="Cho B.-K."/>
        </authorList>
    </citation>
    <scope>NUCLEOTIDE SEQUENCE [LARGE SCALE GENOMIC DNA]</scope>
    <source>
        <strain evidence="1 2">ATCC 14584</strain>
    </source>
</reference>
<proteinExistence type="predicted"/>
<dbReference type="Proteomes" id="UP000322927">
    <property type="component" value="Chromosome"/>
</dbReference>
<dbReference type="AlphaFoldDB" id="A0A5P2BXW0"/>
<name>A0A5P2BXW0_STRVZ</name>
<dbReference type="EMBL" id="CP029192">
    <property type="protein sequence ID" value="QES35047.1"/>
    <property type="molecule type" value="Genomic_DNA"/>
</dbReference>
<sequence length="154" mass="16448">MNAPIVHRSSAGPGRRAMYPPARLVLRPPTFPQGPVCGAWWPRTDDLAAELAALTDVFDASHGLVTRIASHRGSWPHEPRTLPVTGHTVTASWYTSGLDPHTIRLFSCGARRWDLFVVPPRSGADAAARLMTAAADPASHLTGTALMATEVPPG</sequence>
<organism evidence="1 2">
    <name type="scientific">Streptomyces venezuelae</name>
    <dbReference type="NCBI Taxonomy" id="54571"/>
    <lineage>
        <taxon>Bacteria</taxon>
        <taxon>Bacillati</taxon>
        <taxon>Actinomycetota</taxon>
        <taxon>Actinomycetes</taxon>
        <taxon>Kitasatosporales</taxon>
        <taxon>Streptomycetaceae</taxon>
        <taxon>Streptomyces</taxon>
    </lineage>
</organism>
<dbReference type="RefSeq" id="WP_150217170.1">
    <property type="nucleotide sequence ID" value="NZ_CP029192.1"/>
</dbReference>
<dbReference type="OrthoDB" id="3785441at2"/>
<evidence type="ECO:0000313" key="2">
    <source>
        <dbReference type="Proteomes" id="UP000322927"/>
    </source>
</evidence>
<evidence type="ECO:0000313" key="1">
    <source>
        <dbReference type="EMBL" id="QES35047.1"/>
    </source>
</evidence>
<protein>
    <submittedName>
        <fullName evidence="1">Uncharacterized protein</fullName>
    </submittedName>
</protein>
<accession>A0A5P2BXW0</accession>
<gene>
    <name evidence="1" type="ORF">DEJ48_17980</name>
</gene>